<reference evidence="2" key="2">
    <citation type="submission" date="2015-01" db="EMBL/GenBank/DDBJ databases">
        <title>Evolutionary Origins and Diversification of the Mycorrhizal Mutualists.</title>
        <authorList>
            <consortium name="DOE Joint Genome Institute"/>
            <consortium name="Mycorrhizal Genomics Consortium"/>
            <person name="Kohler A."/>
            <person name="Kuo A."/>
            <person name="Nagy L.G."/>
            <person name="Floudas D."/>
            <person name="Copeland A."/>
            <person name="Barry K.W."/>
            <person name="Cichocki N."/>
            <person name="Veneault-Fourrey C."/>
            <person name="LaButti K."/>
            <person name="Lindquist E.A."/>
            <person name="Lipzen A."/>
            <person name="Lundell T."/>
            <person name="Morin E."/>
            <person name="Murat C."/>
            <person name="Riley R."/>
            <person name="Ohm R."/>
            <person name="Sun H."/>
            <person name="Tunlid A."/>
            <person name="Henrissat B."/>
            <person name="Grigoriev I.V."/>
            <person name="Hibbett D.S."/>
            <person name="Martin F."/>
        </authorList>
    </citation>
    <scope>NUCLEOTIDE SEQUENCE [LARGE SCALE GENOMIC DNA]</scope>
    <source>
        <strain evidence="2">441</strain>
    </source>
</reference>
<evidence type="ECO:0000313" key="2">
    <source>
        <dbReference type="Proteomes" id="UP000054018"/>
    </source>
</evidence>
<accession>A0A0C9YDC3</accession>
<reference evidence="1 2" key="1">
    <citation type="submission" date="2014-04" db="EMBL/GenBank/DDBJ databases">
        <authorList>
            <consortium name="DOE Joint Genome Institute"/>
            <person name="Kuo A."/>
            <person name="Kohler A."/>
            <person name="Costa M.D."/>
            <person name="Nagy L.G."/>
            <person name="Floudas D."/>
            <person name="Copeland A."/>
            <person name="Barry K.W."/>
            <person name="Cichocki N."/>
            <person name="Veneault-Fourrey C."/>
            <person name="LaButti K."/>
            <person name="Lindquist E.A."/>
            <person name="Lipzen A."/>
            <person name="Lundell T."/>
            <person name="Morin E."/>
            <person name="Murat C."/>
            <person name="Sun H."/>
            <person name="Tunlid A."/>
            <person name="Henrissat B."/>
            <person name="Grigoriev I.V."/>
            <person name="Hibbett D.S."/>
            <person name="Martin F."/>
            <person name="Nordberg H.P."/>
            <person name="Cantor M.N."/>
            <person name="Hua S.X."/>
        </authorList>
    </citation>
    <scope>NUCLEOTIDE SEQUENCE [LARGE SCALE GENOMIC DNA]</scope>
    <source>
        <strain evidence="1 2">441</strain>
    </source>
</reference>
<feature type="non-terminal residue" evidence="1">
    <location>
        <position position="1"/>
    </location>
</feature>
<gene>
    <name evidence="1" type="ORF">PISMIDRAFT_690045</name>
</gene>
<dbReference type="EMBL" id="KN834156">
    <property type="protein sequence ID" value="KIK11799.1"/>
    <property type="molecule type" value="Genomic_DNA"/>
</dbReference>
<name>A0A0C9YDC3_9AGAM</name>
<keyword evidence="2" id="KW-1185">Reference proteome</keyword>
<dbReference type="AlphaFoldDB" id="A0A0C9YDC3"/>
<organism evidence="1 2">
    <name type="scientific">Pisolithus microcarpus 441</name>
    <dbReference type="NCBI Taxonomy" id="765257"/>
    <lineage>
        <taxon>Eukaryota</taxon>
        <taxon>Fungi</taxon>
        <taxon>Dikarya</taxon>
        <taxon>Basidiomycota</taxon>
        <taxon>Agaricomycotina</taxon>
        <taxon>Agaricomycetes</taxon>
        <taxon>Agaricomycetidae</taxon>
        <taxon>Boletales</taxon>
        <taxon>Sclerodermatineae</taxon>
        <taxon>Pisolithaceae</taxon>
        <taxon>Pisolithus</taxon>
    </lineage>
</organism>
<proteinExistence type="predicted"/>
<evidence type="ECO:0000313" key="1">
    <source>
        <dbReference type="EMBL" id="KIK11799.1"/>
    </source>
</evidence>
<sequence length="57" mass="6660">CFWTYYHEIACCEASSRLQKDRLAQKCDTYVDHYFLPQPAVTDGSLRPAAHHCVFYC</sequence>
<dbReference type="HOGENOM" id="CLU_3002155_0_0_1"/>
<dbReference type="Proteomes" id="UP000054018">
    <property type="component" value="Unassembled WGS sequence"/>
</dbReference>
<protein>
    <submittedName>
        <fullName evidence="1">Uncharacterized protein</fullName>
    </submittedName>
</protein>